<dbReference type="Proteomes" id="UP000002051">
    <property type="component" value="Chromosome 2"/>
</dbReference>
<name>A0A072VFL8_MEDTR</name>
<dbReference type="EMBL" id="CM001218">
    <property type="protein sequence ID" value="KEH36945.1"/>
    <property type="molecule type" value="Genomic_DNA"/>
</dbReference>
<reference evidence="2" key="3">
    <citation type="submission" date="2015-04" db="UniProtKB">
        <authorList>
            <consortium name="EnsemblPlants"/>
        </authorList>
    </citation>
    <scope>IDENTIFICATION</scope>
    <source>
        <strain evidence="2">cv. Jemalong A17</strain>
    </source>
</reference>
<organism evidence="1 3">
    <name type="scientific">Medicago truncatula</name>
    <name type="common">Barrel medic</name>
    <name type="synonym">Medicago tribuloides</name>
    <dbReference type="NCBI Taxonomy" id="3880"/>
    <lineage>
        <taxon>Eukaryota</taxon>
        <taxon>Viridiplantae</taxon>
        <taxon>Streptophyta</taxon>
        <taxon>Embryophyta</taxon>
        <taxon>Tracheophyta</taxon>
        <taxon>Spermatophyta</taxon>
        <taxon>Magnoliopsida</taxon>
        <taxon>eudicotyledons</taxon>
        <taxon>Gunneridae</taxon>
        <taxon>Pentapetalae</taxon>
        <taxon>rosids</taxon>
        <taxon>fabids</taxon>
        <taxon>Fabales</taxon>
        <taxon>Fabaceae</taxon>
        <taxon>Papilionoideae</taxon>
        <taxon>50 kb inversion clade</taxon>
        <taxon>NPAAA clade</taxon>
        <taxon>Hologalegina</taxon>
        <taxon>IRL clade</taxon>
        <taxon>Trifolieae</taxon>
        <taxon>Medicago</taxon>
    </lineage>
</organism>
<evidence type="ECO:0000313" key="2">
    <source>
        <dbReference type="EnsemblPlants" id="KEH36945"/>
    </source>
</evidence>
<gene>
    <name evidence="1" type="ordered locus">MTR_2g025495</name>
</gene>
<reference evidence="1 3" key="2">
    <citation type="journal article" date="2014" name="BMC Genomics">
        <title>An improved genome release (version Mt4.0) for the model legume Medicago truncatula.</title>
        <authorList>
            <person name="Tang H."/>
            <person name="Krishnakumar V."/>
            <person name="Bidwell S."/>
            <person name="Rosen B."/>
            <person name="Chan A."/>
            <person name="Zhou S."/>
            <person name="Gentzbittel L."/>
            <person name="Childs K.L."/>
            <person name="Yandell M."/>
            <person name="Gundlach H."/>
            <person name="Mayer K.F."/>
            <person name="Schwartz D.C."/>
            <person name="Town C.D."/>
        </authorList>
    </citation>
    <scope>GENOME REANNOTATION</scope>
    <source>
        <strain evidence="1">A17</strain>
        <strain evidence="2 3">cv. Jemalong A17</strain>
    </source>
</reference>
<accession>A0A072VFL8</accession>
<reference evidence="1 3" key="1">
    <citation type="journal article" date="2011" name="Nature">
        <title>The Medicago genome provides insight into the evolution of rhizobial symbioses.</title>
        <authorList>
            <person name="Young N.D."/>
            <person name="Debelle F."/>
            <person name="Oldroyd G.E."/>
            <person name="Geurts R."/>
            <person name="Cannon S.B."/>
            <person name="Udvardi M.K."/>
            <person name="Benedito V.A."/>
            <person name="Mayer K.F."/>
            <person name="Gouzy J."/>
            <person name="Schoof H."/>
            <person name="Van de Peer Y."/>
            <person name="Proost S."/>
            <person name="Cook D.R."/>
            <person name="Meyers B.C."/>
            <person name="Spannagl M."/>
            <person name="Cheung F."/>
            <person name="De Mita S."/>
            <person name="Krishnakumar V."/>
            <person name="Gundlach H."/>
            <person name="Zhou S."/>
            <person name="Mudge J."/>
            <person name="Bharti A.K."/>
            <person name="Murray J.D."/>
            <person name="Naoumkina M.A."/>
            <person name="Rosen B."/>
            <person name="Silverstein K.A."/>
            <person name="Tang H."/>
            <person name="Rombauts S."/>
            <person name="Zhao P.X."/>
            <person name="Zhou P."/>
            <person name="Barbe V."/>
            <person name="Bardou P."/>
            <person name="Bechner M."/>
            <person name="Bellec A."/>
            <person name="Berger A."/>
            <person name="Berges H."/>
            <person name="Bidwell S."/>
            <person name="Bisseling T."/>
            <person name="Choisne N."/>
            <person name="Couloux A."/>
            <person name="Denny R."/>
            <person name="Deshpande S."/>
            <person name="Dai X."/>
            <person name="Doyle J.J."/>
            <person name="Dudez A.M."/>
            <person name="Farmer A.D."/>
            <person name="Fouteau S."/>
            <person name="Franken C."/>
            <person name="Gibelin C."/>
            <person name="Gish J."/>
            <person name="Goldstein S."/>
            <person name="Gonzalez A.J."/>
            <person name="Green P.J."/>
            <person name="Hallab A."/>
            <person name="Hartog M."/>
            <person name="Hua A."/>
            <person name="Humphray S.J."/>
            <person name="Jeong D.H."/>
            <person name="Jing Y."/>
            <person name="Jocker A."/>
            <person name="Kenton S.M."/>
            <person name="Kim D.J."/>
            <person name="Klee K."/>
            <person name="Lai H."/>
            <person name="Lang C."/>
            <person name="Lin S."/>
            <person name="Macmil S.L."/>
            <person name="Magdelenat G."/>
            <person name="Matthews L."/>
            <person name="McCorrison J."/>
            <person name="Monaghan E.L."/>
            <person name="Mun J.H."/>
            <person name="Najar F.Z."/>
            <person name="Nicholson C."/>
            <person name="Noirot C."/>
            <person name="O'Bleness M."/>
            <person name="Paule C.R."/>
            <person name="Poulain J."/>
            <person name="Prion F."/>
            <person name="Qin B."/>
            <person name="Qu C."/>
            <person name="Retzel E.F."/>
            <person name="Riddle C."/>
            <person name="Sallet E."/>
            <person name="Samain S."/>
            <person name="Samson N."/>
            <person name="Sanders I."/>
            <person name="Saurat O."/>
            <person name="Scarpelli C."/>
            <person name="Schiex T."/>
            <person name="Segurens B."/>
            <person name="Severin A.J."/>
            <person name="Sherrier D.J."/>
            <person name="Shi R."/>
            <person name="Sims S."/>
            <person name="Singer S.R."/>
            <person name="Sinharoy S."/>
            <person name="Sterck L."/>
            <person name="Viollet A."/>
            <person name="Wang B.B."/>
            <person name="Wang K."/>
            <person name="Wang M."/>
            <person name="Wang X."/>
            <person name="Warfsmann J."/>
            <person name="Weissenbach J."/>
            <person name="White D.D."/>
            <person name="White J.D."/>
            <person name="Wiley G.B."/>
            <person name="Wincker P."/>
            <person name="Xing Y."/>
            <person name="Yang L."/>
            <person name="Yao Z."/>
            <person name="Ying F."/>
            <person name="Zhai J."/>
            <person name="Zhou L."/>
            <person name="Zuber A."/>
            <person name="Denarie J."/>
            <person name="Dixon R.A."/>
            <person name="May G.D."/>
            <person name="Schwartz D.C."/>
            <person name="Rogers J."/>
            <person name="Quetier F."/>
            <person name="Town C.D."/>
            <person name="Roe B.A."/>
        </authorList>
    </citation>
    <scope>NUCLEOTIDE SEQUENCE [LARGE SCALE GENOMIC DNA]</scope>
    <source>
        <strain evidence="1">A17</strain>
        <strain evidence="2 3">cv. Jemalong A17</strain>
    </source>
</reference>
<dbReference type="AlphaFoldDB" id="A0A072VFL8"/>
<dbReference type="EnsemblPlants" id="KEH36945">
    <property type="protein sequence ID" value="KEH36945"/>
    <property type="gene ID" value="MTR_2g025495"/>
</dbReference>
<sequence>MLIHQYSHPPLKIINERCEIEVYARCWKIKANYLESYPFEKTKVFSIRERSSK</sequence>
<dbReference type="HOGENOM" id="CLU_3071673_0_0_1"/>
<proteinExistence type="predicted"/>
<protein>
    <submittedName>
        <fullName evidence="1 2">Uncharacterized protein</fullName>
    </submittedName>
</protein>
<keyword evidence="3" id="KW-1185">Reference proteome</keyword>
<evidence type="ECO:0000313" key="1">
    <source>
        <dbReference type="EMBL" id="KEH36945.1"/>
    </source>
</evidence>
<evidence type="ECO:0000313" key="3">
    <source>
        <dbReference type="Proteomes" id="UP000002051"/>
    </source>
</evidence>